<organism evidence="2 3">
    <name type="scientific">Halobellus ruber</name>
    <dbReference type="NCBI Taxonomy" id="2761102"/>
    <lineage>
        <taxon>Archaea</taxon>
        <taxon>Methanobacteriati</taxon>
        <taxon>Methanobacteriota</taxon>
        <taxon>Stenosarchaea group</taxon>
        <taxon>Halobacteria</taxon>
        <taxon>Halobacteriales</taxon>
        <taxon>Haloferacaceae</taxon>
        <taxon>Halobellus</taxon>
    </lineage>
</organism>
<gene>
    <name evidence="2" type="ORF">H5V44_05530</name>
</gene>
<accession>A0A7J9SGW0</accession>
<reference evidence="2 3" key="1">
    <citation type="submission" date="2020-08" db="EMBL/GenBank/DDBJ databases">
        <authorList>
            <person name="Seo M.-J."/>
        </authorList>
    </citation>
    <scope>NUCLEOTIDE SEQUENCE [LARGE SCALE GENOMIC DNA]</scope>
    <source>
        <strain evidence="2 3">MBLA0160</strain>
    </source>
</reference>
<feature type="transmembrane region" description="Helical" evidence="1">
    <location>
        <begin position="20"/>
        <end position="41"/>
    </location>
</feature>
<keyword evidence="3" id="KW-1185">Reference proteome</keyword>
<keyword evidence="1" id="KW-1133">Transmembrane helix</keyword>
<dbReference type="RefSeq" id="WP_185192131.1">
    <property type="nucleotide sequence ID" value="NZ_JACKXD010000002.1"/>
</dbReference>
<proteinExistence type="predicted"/>
<comment type="caution">
    <text evidence="2">The sequence shown here is derived from an EMBL/GenBank/DDBJ whole genome shotgun (WGS) entry which is preliminary data.</text>
</comment>
<evidence type="ECO:0000256" key="1">
    <source>
        <dbReference type="SAM" id="Phobius"/>
    </source>
</evidence>
<keyword evidence="1" id="KW-0812">Transmembrane</keyword>
<feature type="transmembrane region" description="Helical" evidence="1">
    <location>
        <begin position="48"/>
        <end position="67"/>
    </location>
</feature>
<protein>
    <submittedName>
        <fullName evidence="2">Uncharacterized protein</fullName>
    </submittedName>
</protein>
<sequence>MIDDIFAFVFDIVLEFVPTIVWKLLLFVLGIVLTAVGVTLLDNSPQTGSILIVVGVVVLIGLLVSLAR</sequence>
<keyword evidence="1" id="KW-0472">Membrane</keyword>
<name>A0A7J9SGW0_9EURY</name>
<evidence type="ECO:0000313" key="2">
    <source>
        <dbReference type="EMBL" id="MBB6645752.1"/>
    </source>
</evidence>
<dbReference type="Proteomes" id="UP000546257">
    <property type="component" value="Unassembled WGS sequence"/>
</dbReference>
<evidence type="ECO:0000313" key="3">
    <source>
        <dbReference type="Proteomes" id="UP000546257"/>
    </source>
</evidence>
<dbReference type="AlphaFoldDB" id="A0A7J9SGW0"/>
<dbReference type="EMBL" id="JACKXD010000002">
    <property type="protein sequence ID" value="MBB6645752.1"/>
    <property type="molecule type" value="Genomic_DNA"/>
</dbReference>